<evidence type="ECO:0000313" key="8">
    <source>
        <dbReference type="Proteomes" id="UP000319731"/>
    </source>
</evidence>
<dbReference type="Proteomes" id="UP000319731">
    <property type="component" value="Unassembled WGS sequence"/>
</dbReference>
<dbReference type="Pfam" id="PF13015">
    <property type="entry name" value="PRKCSH_1"/>
    <property type="match status" value="1"/>
</dbReference>
<dbReference type="InterPro" id="IPR036607">
    <property type="entry name" value="PRKCSH"/>
</dbReference>
<dbReference type="EMBL" id="QEAO01000009">
    <property type="protein sequence ID" value="TPX35264.1"/>
    <property type="molecule type" value="Genomic_DNA"/>
</dbReference>
<comment type="caution">
    <text evidence="7">The sequence shown here is derived from an EMBL/GenBank/DDBJ whole genome shotgun (WGS) entry which is preliminary data.</text>
</comment>
<dbReference type="GO" id="GO:0017177">
    <property type="term" value="C:glucosidase II complex"/>
    <property type="evidence" value="ECO:0007669"/>
    <property type="project" value="TreeGrafter"/>
</dbReference>
<keyword evidence="3" id="KW-0256">Endoplasmic reticulum</keyword>
<dbReference type="SUPFAM" id="SSF50911">
    <property type="entry name" value="Mannose 6-phosphate receptor domain"/>
    <property type="match status" value="1"/>
</dbReference>
<dbReference type="OrthoDB" id="28322at2759"/>
<gene>
    <name evidence="7" type="ORF">SmJEL517_g02218</name>
</gene>
<dbReference type="InterPro" id="IPR009011">
    <property type="entry name" value="Man6P_isomerase_rcpt-bd_dom_sf"/>
</dbReference>
<keyword evidence="8" id="KW-1185">Reference proteome</keyword>
<keyword evidence="2 5" id="KW-0732">Signal</keyword>
<evidence type="ECO:0000256" key="5">
    <source>
        <dbReference type="SAM" id="SignalP"/>
    </source>
</evidence>
<keyword evidence="4" id="KW-1015">Disulfide bond</keyword>
<dbReference type="Gene3D" id="2.70.130.10">
    <property type="entry name" value="Mannose-6-phosphate receptor binding domain"/>
    <property type="match status" value="1"/>
</dbReference>
<dbReference type="Pfam" id="PF12999">
    <property type="entry name" value="PRKCSH-like"/>
    <property type="match status" value="1"/>
</dbReference>
<dbReference type="RefSeq" id="XP_031025791.1">
    <property type="nucleotide sequence ID" value="XM_031168146.1"/>
</dbReference>
<evidence type="ECO:0000256" key="1">
    <source>
        <dbReference type="ARBA" id="ARBA00022387"/>
    </source>
</evidence>
<dbReference type="STRING" id="1806994.A0A507CBD4"/>
<dbReference type="InterPro" id="IPR028146">
    <property type="entry name" value="PRKCSH_N"/>
</dbReference>
<accession>A0A507CBD4</accession>
<dbReference type="GO" id="GO:0006491">
    <property type="term" value="P:N-glycan processing"/>
    <property type="evidence" value="ECO:0007669"/>
    <property type="project" value="TreeGrafter"/>
</dbReference>
<protein>
    <recommendedName>
        <fullName evidence="1">Glucosidase 2 subunit beta</fullName>
    </recommendedName>
</protein>
<evidence type="ECO:0000313" key="7">
    <source>
        <dbReference type="EMBL" id="TPX35264.1"/>
    </source>
</evidence>
<reference evidence="7 8" key="1">
    <citation type="journal article" date="2019" name="Sci. Rep.">
        <title>Comparative genomics of chytrid fungi reveal insights into the obligate biotrophic and pathogenic lifestyle of Synchytrium endobioticum.</title>
        <authorList>
            <person name="van de Vossenberg B.T.L.H."/>
            <person name="Warris S."/>
            <person name="Nguyen H.D.T."/>
            <person name="van Gent-Pelzer M.P.E."/>
            <person name="Joly D.L."/>
            <person name="van de Geest H.C."/>
            <person name="Bonants P.J.M."/>
            <person name="Smith D.S."/>
            <person name="Levesque C.A."/>
            <person name="van der Lee T.A.J."/>
        </authorList>
    </citation>
    <scope>NUCLEOTIDE SEQUENCE [LARGE SCALE GENOMIC DNA]</scope>
    <source>
        <strain evidence="7 8">JEL517</strain>
    </source>
</reference>
<name>A0A507CBD4_9FUNG</name>
<evidence type="ECO:0000259" key="6">
    <source>
        <dbReference type="PROSITE" id="PS51914"/>
    </source>
</evidence>
<organism evidence="7 8">
    <name type="scientific">Synchytrium microbalum</name>
    <dbReference type="NCBI Taxonomy" id="1806994"/>
    <lineage>
        <taxon>Eukaryota</taxon>
        <taxon>Fungi</taxon>
        <taxon>Fungi incertae sedis</taxon>
        <taxon>Chytridiomycota</taxon>
        <taxon>Chytridiomycota incertae sedis</taxon>
        <taxon>Chytridiomycetes</taxon>
        <taxon>Synchytriales</taxon>
        <taxon>Synchytriaceae</taxon>
        <taxon>Synchytrium</taxon>
    </lineage>
</organism>
<dbReference type="AlphaFoldDB" id="A0A507CBD4"/>
<evidence type="ECO:0000256" key="2">
    <source>
        <dbReference type="ARBA" id="ARBA00022729"/>
    </source>
</evidence>
<feature type="chain" id="PRO_5021406544" description="Glucosidase 2 subunit beta" evidence="5">
    <location>
        <begin position="23"/>
        <end position="323"/>
    </location>
</feature>
<proteinExistence type="predicted"/>
<dbReference type="InterPro" id="IPR039794">
    <property type="entry name" value="Gtb1-like"/>
</dbReference>
<dbReference type="PROSITE" id="PS51914">
    <property type="entry name" value="MRH"/>
    <property type="match status" value="1"/>
</dbReference>
<dbReference type="PANTHER" id="PTHR12630:SF1">
    <property type="entry name" value="GLUCOSIDASE 2 SUBUNIT BETA"/>
    <property type="match status" value="1"/>
</dbReference>
<feature type="signal peptide" evidence="5">
    <location>
        <begin position="1"/>
        <end position="22"/>
    </location>
</feature>
<evidence type="ECO:0000256" key="4">
    <source>
        <dbReference type="ARBA" id="ARBA00023157"/>
    </source>
</evidence>
<dbReference type="GeneID" id="42003443"/>
<dbReference type="InterPro" id="IPR044865">
    <property type="entry name" value="MRH_dom"/>
</dbReference>
<sequence>MRYVGFRWVAIVVLLSLYYSEAADVKNPRLRGVPKSKRDLYRQAGPNNSWKCLNGIGIISYDAVNDDYCDCSDGSDEPGTSACEYTFFTCKNHHHRPARIKSSSVNDGVCDPDCCDGSDESTSGVTCPNQCKEAAIEAALAQVAETRELAEGLKIKEREYTRYNQIKLDELRGKLDDEYKKDPVSRPDIEKISDEIDKMEKRGGDEKYGVGSVFEKYQDHWLILDTVEYTYELVVFADLTQIRKDTNSRTKLGTFKSWLTPNSITYDSGDFCNGVARTAKVIFSCGPVETFKDIKEPATCYYEAFVTTPAACEKQAQHEKDEL</sequence>
<dbReference type="PANTHER" id="PTHR12630">
    <property type="entry name" value="N-LINKED OLIGOSACCHARIDE PROCESSING"/>
    <property type="match status" value="1"/>
</dbReference>
<feature type="domain" description="MRH" evidence="6">
    <location>
        <begin position="204"/>
        <end position="314"/>
    </location>
</feature>
<evidence type="ECO:0000256" key="3">
    <source>
        <dbReference type="ARBA" id="ARBA00022824"/>
    </source>
</evidence>